<name>A0A0D6MQ33_9PROT</name>
<feature type="compositionally biased region" description="Basic and acidic residues" evidence="1">
    <location>
        <begin position="27"/>
        <end position="45"/>
    </location>
</feature>
<dbReference type="EMBL" id="BALE01000059">
    <property type="protein sequence ID" value="GAN55797.1"/>
    <property type="molecule type" value="Genomic_DNA"/>
</dbReference>
<feature type="region of interest" description="Disordered" evidence="1">
    <location>
        <begin position="24"/>
        <end position="45"/>
    </location>
</feature>
<dbReference type="RefSeq" id="WP_048851276.1">
    <property type="nucleotide sequence ID" value="NZ_BALE01000059.1"/>
</dbReference>
<organism evidence="2 3">
    <name type="scientific">Tanticharoenia sakaeratensis NBRC 103193</name>
    <dbReference type="NCBI Taxonomy" id="1231623"/>
    <lineage>
        <taxon>Bacteria</taxon>
        <taxon>Pseudomonadati</taxon>
        <taxon>Pseudomonadota</taxon>
        <taxon>Alphaproteobacteria</taxon>
        <taxon>Acetobacterales</taxon>
        <taxon>Acetobacteraceae</taxon>
        <taxon>Tanticharoenia</taxon>
    </lineage>
</organism>
<dbReference type="Proteomes" id="UP000032679">
    <property type="component" value="Unassembled WGS sequence"/>
</dbReference>
<gene>
    <name evidence="2" type="ORF">Tasa_059_013</name>
</gene>
<proteinExistence type="predicted"/>
<evidence type="ECO:0000313" key="2">
    <source>
        <dbReference type="EMBL" id="GAN55797.1"/>
    </source>
</evidence>
<dbReference type="OrthoDB" id="7282457at2"/>
<dbReference type="AlphaFoldDB" id="A0A0D6MQ33"/>
<sequence>MSSTNDPVVFDGEDNKHHAARLQAEAALRDPDPESREAALDAAMRTDPEAVADVLAEAGQRALPEDLEPQDDDEIAALSRTVQPHSDAPSRAGITEQGAAGGSGADDEQR</sequence>
<feature type="region of interest" description="Disordered" evidence="1">
    <location>
        <begin position="80"/>
        <end position="110"/>
    </location>
</feature>
<evidence type="ECO:0000256" key="1">
    <source>
        <dbReference type="SAM" id="MobiDB-lite"/>
    </source>
</evidence>
<accession>A0A0D6MQ33</accession>
<comment type="caution">
    <text evidence="2">The sequence shown here is derived from an EMBL/GenBank/DDBJ whole genome shotgun (WGS) entry which is preliminary data.</text>
</comment>
<keyword evidence="3" id="KW-1185">Reference proteome</keyword>
<protein>
    <submittedName>
        <fullName evidence="2">Uncharacterized protein</fullName>
    </submittedName>
</protein>
<evidence type="ECO:0000313" key="3">
    <source>
        <dbReference type="Proteomes" id="UP000032679"/>
    </source>
</evidence>
<reference evidence="2 3" key="1">
    <citation type="submission" date="2012-10" db="EMBL/GenBank/DDBJ databases">
        <title>Genome sequencing of Tanticharoenia sakaeratensis NBRC 103193.</title>
        <authorList>
            <person name="Azuma Y."/>
            <person name="Hadano H."/>
            <person name="Hirakawa H."/>
            <person name="Matsushita K."/>
        </authorList>
    </citation>
    <scope>NUCLEOTIDE SEQUENCE [LARGE SCALE GENOMIC DNA]</scope>
    <source>
        <strain evidence="2 3">NBRC 103193</strain>
    </source>
</reference>